<name>A0A6M3KTZ8_9ZZZZ</name>
<accession>A0A6M3KTZ8</accession>
<protein>
    <submittedName>
        <fullName evidence="2">Uncharacterized protein</fullName>
    </submittedName>
</protein>
<gene>
    <name evidence="2" type="ORF">MM415A00148_0006</name>
    <name evidence="1" type="ORF">MM415B00245_0001</name>
</gene>
<evidence type="ECO:0000313" key="2">
    <source>
        <dbReference type="EMBL" id="QJA84788.1"/>
    </source>
</evidence>
<dbReference type="EMBL" id="MT142535">
    <property type="protein sequence ID" value="QJA84788.1"/>
    <property type="molecule type" value="Genomic_DNA"/>
</dbReference>
<evidence type="ECO:0000313" key="1">
    <source>
        <dbReference type="EMBL" id="QJA67295.1"/>
    </source>
</evidence>
<reference evidence="2" key="1">
    <citation type="submission" date="2020-03" db="EMBL/GenBank/DDBJ databases">
        <title>The deep terrestrial virosphere.</title>
        <authorList>
            <person name="Holmfeldt K."/>
            <person name="Nilsson E."/>
            <person name="Simone D."/>
            <person name="Lopez-Fernandez M."/>
            <person name="Wu X."/>
            <person name="de Brujin I."/>
            <person name="Lundin D."/>
            <person name="Andersson A."/>
            <person name="Bertilsson S."/>
            <person name="Dopson M."/>
        </authorList>
    </citation>
    <scope>NUCLEOTIDE SEQUENCE</scope>
    <source>
        <strain evidence="2">MM415A00148</strain>
        <strain evidence="1">MM415B00245</strain>
    </source>
</reference>
<dbReference type="EMBL" id="MT141569">
    <property type="protein sequence ID" value="QJA67295.1"/>
    <property type="molecule type" value="Genomic_DNA"/>
</dbReference>
<dbReference type="AlphaFoldDB" id="A0A6M3KTZ8"/>
<proteinExistence type="predicted"/>
<organism evidence="2">
    <name type="scientific">viral metagenome</name>
    <dbReference type="NCBI Taxonomy" id="1070528"/>
    <lineage>
        <taxon>unclassified sequences</taxon>
        <taxon>metagenomes</taxon>
        <taxon>organismal metagenomes</taxon>
    </lineage>
</organism>
<sequence>MVGAEEREIRERLGTLDGGCTDMTAPRGWPTNAEWARLDVIGKADEGLGKLAVLIERDNVSQVEMMRCVNAAMVCLYGIKEILILAKNGELKEVG</sequence>